<proteinExistence type="predicted"/>
<evidence type="ECO:0000256" key="1">
    <source>
        <dbReference type="SAM" id="Phobius"/>
    </source>
</evidence>
<organism evidence="2 3">
    <name type="scientific">Penstemon smallii</name>
    <dbReference type="NCBI Taxonomy" id="265156"/>
    <lineage>
        <taxon>Eukaryota</taxon>
        <taxon>Viridiplantae</taxon>
        <taxon>Streptophyta</taxon>
        <taxon>Embryophyta</taxon>
        <taxon>Tracheophyta</taxon>
        <taxon>Spermatophyta</taxon>
        <taxon>Magnoliopsida</taxon>
        <taxon>eudicotyledons</taxon>
        <taxon>Gunneridae</taxon>
        <taxon>Pentapetalae</taxon>
        <taxon>asterids</taxon>
        <taxon>lamiids</taxon>
        <taxon>Lamiales</taxon>
        <taxon>Plantaginaceae</taxon>
        <taxon>Cheloneae</taxon>
        <taxon>Penstemon</taxon>
    </lineage>
</organism>
<keyword evidence="1" id="KW-0812">Transmembrane</keyword>
<keyword evidence="3" id="KW-1185">Reference proteome</keyword>
<keyword evidence="1" id="KW-0472">Membrane</keyword>
<comment type="caution">
    <text evidence="2">The sequence shown here is derived from an EMBL/GenBank/DDBJ whole genome shotgun (WGS) entry which is preliminary data.</text>
</comment>
<feature type="transmembrane region" description="Helical" evidence="1">
    <location>
        <begin position="386"/>
        <end position="403"/>
    </location>
</feature>
<reference evidence="2 3" key="1">
    <citation type="submission" date="2024-12" db="EMBL/GenBank/DDBJ databases">
        <title>The unique morphological basis and parallel evolutionary history of personate flowers in Penstemon.</title>
        <authorList>
            <person name="Depatie T.H."/>
            <person name="Wessinger C.A."/>
        </authorList>
    </citation>
    <scope>NUCLEOTIDE SEQUENCE [LARGE SCALE GENOMIC DNA]</scope>
    <source>
        <strain evidence="2">WTNN_2</strain>
        <tissue evidence="2">Leaf</tissue>
    </source>
</reference>
<gene>
    <name evidence="2" type="ORF">ACJIZ3_018077</name>
</gene>
<feature type="transmembrane region" description="Helical" evidence="1">
    <location>
        <begin position="447"/>
        <end position="467"/>
    </location>
</feature>
<accession>A0ABD3SXU2</accession>
<dbReference type="AlphaFoldDB" id="A0ABD3SXU2"/>
<dbReference type="EMBL" id="JBJXBP010000005">
    <property type="protein sequence ID" value="KAL3829275.1"/>
    <property type="molecule type" value="Genomic_DNA"/>
</dbReference>
<dbReference type="Proteomes" id="UP001634393">
    <property type="component" value="Unassembled WGS sequence"/>
</dbReference>
<feature type="transmembrane region" description="Helical" evidence="1">
    <location>
        <begin position="346"/>
        <end position="366"/>
    </location>
</feature>
<evidence type="ECO:0000313" key="2">
    <source>
        <dbReference type="EMBL" id="KAL3829275.1"/>
    </source>
</evidence>
<dbReference type="PANTHER" id="PTHR12741:SF106">
    <property type="entry name" value="CALLOSE SYNTHASE 5"/>
    <property type="match status" value="1"/>
</dbReference>
<protein>
    <submittedName>
        <fullName evidence="2">Uncharacterized protein</fullName>
    </submittedName>
</protein>
<dbReference type="PANTHER" id="PTHR12741">
    <property type="entry name" value="LYST-INTERACTING PROTEIN LIP5 DOPAMINE RESPONSIVE PROTEIN DRG-1"/>
    <property type="match status" value="1"/>
</dbReference>
<keyword evidence="1" id="KW-1133">Transmembrane helix</keyword>
<evidence type="ECO:0000313" key="3">
    <source>
        <dbReference type="Proteomes" id="UP001634393"/>
    </source>
</evidence>
<sequence>MSKASKYCFNRHKKSSTSCAFRLSDFIIGLHVDLLEPLEFIVDQCLQDPHVVLELIKSVTWYTLRTIFAYLDTYMPRYLCYIYFSTKFQAEQGFYFVGRHLSILLNQKFQQLIGETAAYRFVTLVDVSPSHFLHSFMKPPQLSCMFRLSQAIFENQNVLQQLHRGLYVNNPGVMEAIRIISSGYPTERFLQLKRYTGDELSWEIRSLRGQVAALKRYPCNCLLKRFLDYDQFNPVLLGQSRTDPRSDPGPSKHWMNRLDKKDEKISIDAAARGFYDGFSETQTDSQVVGYEEYLSGRQMIIDRVRSTNNSMGTNGKLKMIENDVNVFFPSYAIVYQLRVTQHDKSIMVYGLSWLVIVAVMLILKIVSMGRKKFSADFQLMFRLLKLFLLIGFIVTLIIFIRFLELTAGDTFASLLASCRLIWQACRPIVKALGMWGSVKALARGYEYLMGLVIFGPIAVLAWFPFVYEFQTRLLFNQAFSRRLQIQRILAGGKKHK</sequence>
<name>A0ABD3SXU2_9LAMI</name>